<dbReference type="PANTHER" id="PTHR43335">
    <property type="entry name" value="ABC TRANSPORTER, ATP-BINDING PROTEIN"/>
    <property type="match status" value="1"/>
</dbReference>
<evidence type="ECO:0000256" key="4">
    <source>
        <dbReference type="ARBA" id="ARBA00022840"/>
    </source>
</evidence>
<organism evidence="6 7">
    <name type="scientific">Clostridium vincentii</name>
    <dbReference type="NCBI Taxonomy" id="52704"/>
    <lineage>
        <taxon>Bacteria</taxon>
        <taxon>Bacillati</taxon>
        <taxon>Bacillota</taxon>
        <taxon>Clostridia</taxon>
        <taxon>Eubacteriales</taxon>
        <taxon>Clostridiaceae</taxon>
        <taxon>Clostridium</taxon>
    </lineage>
</organism>
<evidence type="ECO:0000256" key="1">
    <source>
        <dbReference type="ARBA" id="ARBA00005417"/>
    </source>
</evidence>
<evidence type="ECO:0000313" key="7">
    <source>
        <dbReference type="Proteomes" id="UP000239471"/>
    </source>
</evidence>
<comment type="similarity">
    <text evidence="1">Belongs to the ABC transporter superfamily.</text>
</comment>
<accession>A0A2T0BEA3</accession>
<gene>
    <name evidence="6" type="ORF">CLVI_18910</name>
</gene>
<keyword evidence="4 6" id="KW-0067">ATP-binding</keyword>
<dbReference type="InterPro" id="IPR003439">
    <property type="entry name" value="ABC_transporter-like_ATP-bd"/>
</dbReference>
<dbReference type="PROSITE" id="PS00211">
    <property type="entry name" value="ABC_TRANSPORTER_1"/>
    <property type="match status" value="1"/>
</dbReference>
<dbReference type="EC" id="3.6.3.-" evidence="6"/>
<protein>
    <submittedName>
        <fullName evidence="6">Fluoroquinolones export ATP-binding protein</fullName>
        <ecNumber evidence="6">3.6.3.-</ecNumber>
    </submittedName>
</protein>
<dbReference type="GO" id="GO:0016887">
    <property type="term" value="F:ATP hydrolysis activity"/>
    <property type="evidence" value="ECO:0007669"/>
    <property type="project" value="InterPro"/>
</dbReference>
<dbReference type="GO" id="GO:0005524">
    <property type="term" value="F:ATP binding"/>
    <property type="evidence" value="ECO:0007669"/>
    <property type="project" value="UniProtKB-KW"/>
</dbReference>
<evidence type="ECO:0000313" key="6">
    <source>
        <dbReference type="EMBL" id="PRR82231.1"/>
    </source>
</evidence>
<dbReference type="InterPro" id="IPR027417">
    <property type="entry name" value="P-loop_NTPase"/>
</dbReference>
<proteinExistence type="inferred from homology"/>
<dbReference type="RefSeq" id="WP_106059868.1">
    <property type="nucleotide sequence ID" value="NZ_PVXQ01000018.1"/>
</dbReference>
<keyword evidence="2" id="KW-0813">Transport</keyword>
<feature type="domain" description="ABC transporter" evidence="5">
    <location>
        <begin position="5"/>
        <end position="233"/>
    </location>
</feature>
<name>A0A2T0BEA3_9CLOT</name>
<evidence type="ECO:0000256" key="2">
    <source>
        <dbReference type="ARBA" id="ARBA00022448"/>
    </source>
</evidence>
<reference evidence="6 7" key="1">
    <citation type="submission" date="2018-03" db="EMBL/GenBank/DDBJ databases">
        <title>Genome sequence of Clostridium vincentii DSM 10228.</title>
        <authorList>
            <person name="Poehlein A."/>
            <person name="Daniel R."/>
        </authorList>
    </citation>
    <scope>NUCLEOTIDE SEQUENCE [LARGE SCALE GENOMIC DNA]</scope>
    <source>
        <strain evidence="6 7">DSM 10228</strain>
    </source>
</reference>
<dbReference type="Pfam" id="PF00005">
    <property type="entry name" value="ABC_tran"/>
    <property type="match status" value="1"/>
</dbReference>
<evidence type="ECO:0000256" key="3">
    <source>
        <dbReference type="ARBA" id="ARBA00022741"/>
    </source>
</evidence>
<dbReference type="AlphaFoldDB" id="A0A2T0BEA3"/>
<dbReference type="Gene3D" id="3.40.50.300">
    <property type="entry name" value="P-loop containing nucleotide triphosphate hydrolases"/>
    <property type="match status" value="1"/>
</dbReference>
<dbReference type="SUPFAM" id="SSF52540">
    <property type="entry name" value="P-loop containing nucleoside triphosphate hydrolases"/>
    <property type="match status" value="1"/>
</dbReference>
<comment type="caution">
    <text evidence="6">The sequence shown here is derived from an EMBL/GenBank/DDBJ whole genome shotgun (WGS) entry which is preliminary data.</text>
</comment>
<dbReference type="Proteomes" id="UP000239471">
    <property type="component" value="Unassembled WGS sequence"/>
</dbReference>
<dbReference type="EMBL" id="PVXQ01000018">
    <property type="protein sequence ID" value="PRR82231.1"/>
    <property type="molecule type" value="Genomic_DNA"/>
</dbReference>
<dbReference type="SMART" id="SM00382">
    <property type="entry name" value="AAA"/>
    <property type="match status" value="1"/>
</dbReference>
<keyword evidence="3" id="KW-0547">Nucleotide-binding</keyword>
<sequence>MCKVLKVNGICKDFNHKNIINCLELQIDKGEVYGLVGVNGAGKSTLMRLITNLERPSKGEIFILGKKLEANSHKIFEYIGASIGAPTFYEEFTAKRNLEIVCEYRNLDINSSIAYVKTLVNLQGILDKKITELSLGMKMRLAIARALLNKPKLLILDEPTNGLDPIKIKDLLDLILKLKREGETAILISSHMLDALEVVADRIGFLNKGRILKEITKSEITYENREFIEIICSDVTRTSYILEGKLNITDYRVFDENTLRLYDIERNHNEIIDLLIKEGISIDSFSKKERKLEEYFLDNIEGGLTYV</sequence>
<evidence type="ECO:0000259" key="5">
    <source>
        <dbReference type="PROSITE" id="PS50893"/>
    </source>
</evidence>
<keyword evidence="6" id="KW-0378">Hydrolase</keyword>
<keyword evidence="7" id="KW-1185">Reference proteome</keyword>
<dbReference type="PANTHER" id="PTHR43335:SF8">
    <property type="entry name" value="ABC TRANSPORTER, ATP-BINDING PROTEIN"/>
    <property type="match status" value="1"/>
</dbReference>
<dbReference type="InterPro" id="IPR017871">
    <property type="entry name" value="ABC_transporter-like_CS"/>
</dbReference>
<dbReference type="InterPro" id="IPR003593">
    <property type="entry name" value="AAA+_ATPase"/>
</dbReference>
<dbReference type="PROSITE" id="PS50893">
    <property type="entry name" value="ABC_TRANSPORTER_2"/>
    <property type="match status" value="1"/>
</dbReference>
<dbReference type="OrthoDB" id="9809205at2"/>